<keyword evidence="2" id="KW-1185">Reference proteome</keyword>
<accession>A0ABR7VEE4</accession>
<name>A0ABR7VEE4_9FLAO</name>
<proteinExistence type="predicted"/>
<dbReference type="EMBL" id="JABTCG010000002">
    <property type="protein sequence ID" value="MBD0850517.1"/>
    <property type="molecule type" value="Genomic_DNA"/>
</dbReference>
<dbReference type="RefSeq" id="WP_188313642.1">
    <property type="nucleotide sequence ID" value="NZ_JABTCG010000002.1"/>
</dbReference>
<comment type="caution">
    <text evidence="1">The sequence shown here is derived from an EMBL/GenBank/DDBJ whole genome shotgun (WGS) entry which is preliminary data.</text>
</comment>
<evidence type="ECO:0000313" key="2">
    <source>
        <dbReference type="Proteomes" id="UP000598350"/>
    </source>
</evidence>
<gene>
    <name evidence="1" type="ORF">HPE63_07545</name>
</gene>
<sequence length="123" mass="14004">MYKQSFGSKKQIIFNSEGEFYEFLGYLTKNDGTTVLVWEFNDKSGAWAQEGRILFFSQPQNLRADLSQTAGVGRIVSRVNCNEFIENLKQNHSFVLGEIQDVAAVRNTVPQQFLGDFDNGRQL</sequence>
<reference evidence="1 2" key="1">
    <citation type="submission" date="2020-05" db="EMBL/GenBank/DDBJ databases">
        <title>The draft genome sequence of Maribacter arenosus CAU 1321.</title>
        <authorList>
            <person name="Mu L."/>
        </authorList>
    </citation>
    <scope>NUCLEOTIDE SEQUENCE [LARGE SCALE GENOMIC DNA]</scope>
    <source>
        <strain evidence="1 2">CAU 1321</strain>
    </source>
</reference>
<protein>
    <submittedName>
        <fullName evidence="1">Uncharacterized protein</fullName>
    </submittedName>
</protein>
<organism evidence="1 2">
    <name type="scientific">Maribacter arenosus</name>
    <dbReference type="NCBI Taxonomy" id="1854708"/>
    <lineage>
        <taxon>Bacteria</taxon>
        <taxon>Pseudomonadati</taxon>
        <taxon>Bacteroidota</taxon>
        <taxon>Flavobacteriia</taxon>
        <taxon>Flavobacteriales</taxon>
        <taxon>Flavobacteriaceae</taxon>
        <taxon>Maribacter</taxon>
    </lineage>
</organism>
<evidence type="ECO:0000313" key="1">
    <source>
        <dbReference type="EMBL" id="MBD0850517.1"/>
    </source>
</evidence>
<dbReference type="Proteomes" id="UP000598350">
    <property type="component" value="Unassembled WGS sequence"/>
</dbReference>